<name>A0A343BS48_9EUPU</name>
<feature type="transmembrane region" description="Helical" evidence="1">
    <location>
        <begin position="122"/>
        <end position="143"/>
    </location>
</feature>
<dbReference type="CTD" id="4541"/>
<keyword evidence="1" id="KW-0812">Transmembrane</keyword>
<geneLocation type="mitochondrion" evidence="2"/>
<dbReference type="GeneID" id="32229158"/>
<evidence type="ECO:0000256" key="1">
    <source>
        <dbReference type="SAM" id="Phobius"/>
    </source>
</evidence>
<keyword evidence="1" id="KW-0472">Membrane</keyword>
<feature type="transmembrane region" description="Helical" evidence="1">
    <location>
        <begin position="56"/>
        <end position="77"/>
    </location>
</feature>
<keyword evidence="1" id="KW-1133">Transmembrane helix</keyword>
<reference evidence="2" key="1">
    <citation type="journal article" date="2016" name="Mitochondrial DNA Part B Resour">
        <title>Complete mitochondrial genome of the Endangered species Ellobium chinense (Pulmonata, Ellobiidae) from Korea.</title>
        <authorList>
            <person name="Jun J."/>
            <person name="Choi E.H."/>
            <person name="Kil H.J."/>
        </authorList>
    </citation>
    <scope>NUCLEOTIDE SEQUENCE</scope>
</reference>
<feature type="transmembrane region" description="Helical" evidence="1">
    <location>
        <begin position="33"/>
        <end position="51"/>
    </location>
</feature>
<protein>
    <submittedName>
        <fullName evidence="2">NADH dehydrogenase subunit 6</fullName>
    </submittedName>
</protein>
<accession>A0A343BS48</accession>
<feature type="transmembrane region" description="Helical" evidence="1">
    <location>
        <begin position="89"/>
        <end position="110"/>
    </location>
</feature>
<keyword evidence="2" id="KW-0496">Mitochondrion</keyword>
<gene>
    <name evidence="2" type="primary">ND6</name>
</gene>
<evidence type="ECO:0000313" key="2">
    <source>
        <dbReference type="EMBL" id="AQX92056.1"/>
    </source>
</evidence>
<proteinExistence type="predicted"/>
<dbReference type="EMBL" id="KY056647">
    <property type="protein sequence ID" value="AQX92056.1"/>
    <property type="molecule type" value="Genomic_DNA"/>
</dbReference>
<sequence length="155" mass="16637">MFELVAFLFSLTFFLMAMFPVFSSPIGLGGVLVLISFSLVCLVSVMASSWYGYILFLVYIGGLLVLFIYVCMVSSNYPLVLGPQQAVSLLFLALMASLFISGPSPARFLGWSTWESGAQLSLALFVGLVILLLVVFLAIVRVVSGGGALTVETSK</sequence>
<dbReference type="AlphaFoldDB" id="A0A343BS48"/>
<dbReference type="RefSeq" id="YP_009353569.1">
    <property type="nucleotide sequence ID" value="NC_034292.1"/>
</dbReference>
<organism evidence="2">
    <name type="scientific">Ellobium chinense</name>
    <dbReference type="NCBI Taxonomy" id="1628040"/>
    <lineage>
        <taxon>Eukaryota</taxon>
        <taxon>Metazoa</taxon>
        <taxon>Spiralia</taxon>
        <taxon>Lophotrochozoa</taxon>
        <taxon>Mollusca</taxon>
        <taxon>Gastropoda</taxon>
        <taxon>Heterobranchia</taxon>
        <taxon>Euthyneura</taxon>
        <taxon>Panpulmonata</taxon>
        <taxon>Eupulmonata</taxon>
        <taxon>Ellobiida</taxon>
        <taxon>Ellobioidea</taxon>
        <taxon>Ellobiidae</taxon>
        <taxon>Ellobium</taxon>
    </lineage>
</organism>